<dbReference type="RefSeq" id="WP_014261389.1">
    <property type="nucleotide sequence ID" value="NC_016629.1"/>
</dbReference>
<name>F3YXJ8_DESAF</name>
<evidence type="ECO:0000313" key="2">
    <source>
        <dbReference type="EMBL" id="EGJ51775.1"/>
    </source>
</evidence>
<evidence type="ECO:0000313" key="3">
    <source>
        <dbReference type="Proteomes" id="UP000007844"/>
    </source>
</evidence>
<dbReference type="eggNOG" id="ENOG5031GME">
    <property type="taxonomic scope" value="Bacteria"/>
</dbReference>
<dbReference type="EMBL" id="CP003221">
    <property type="protein sequence ID" value="EGJ51775.1"/>
    <property type="molecule type" value="Genomic_DNA"/>
</dbReference>
<organism evidence="2 3">
    <name type="scientific">Desulfocurvibacter africanus subsp. africanus str. Walvis Bay</name>
    <dbReference type="NCBI Taxonomy" id="690850"/>
    <lineage>
        <taxon>Bacteria</taxon>
        <taxon>Pseudomonadati</taxon>
        <taxon>Thermodesulfobacteriota</taxon>
        <taxon>Desulfovibrionia</taxon>
        <taxon>Desulfovibrionales</taxon>
        <taxon>Desulfovibrionaceae</taxon>
        <taxon>Desulfocurvibacter</taxon>
    </lineage>
</organism>
<dbReference type="STRING" id="690850.Desaf_3491"/>
<accession>F3YXJ8</accession>
<gene>
    <name evidence="2" type="ORF">Desaf_3491</name>
</gene>
<evidence type="ECO:0000256" key="1">
    <source>
        <dbReference type="SAM" id="MobiDB-lite"/>
    </source>
</evidence>
<reference evidence="2 3" key="1">
    <citation type="journal article" date="2011" name="J. Bacteriol.">
        <title>Genome sequence of the mercury-methylating and pleomorphic Desulfovibrio africanus Strain Walvis Bay.</title>
        <authorList>
            <person name="Brown S.D."/>
            <person name="Wall J.D."/>
            <person name="Kucken A.M."/>
            <person name="Gilmour C.C."/>
            <person name="Podar M."/>
            <person name="Brandt C.C."/>
            <person name="Teshima H."/>
            <person name="Detter J.C."/>
            <person name="Han C.S."/>
            <person name="Land M.L."/>
            <person name="Lucas S."/>
            <person name="Han J."/>
            <person name="Pennacchio L."/>
            <person name="Nolan M."/>
            <person name="Pitluck S."/>
            <person name="Woyke T."/>
            <person name="Goodwin L."/>
            <person name="Palumbo A.V."/>
            <person name="Elias D.A."/>
        </authorList>
    </citation>
    <scope>NUCLEOTIDE SEQUENCE [LARGE SCALE GENOMIC DNA]</scope>
    <source>
        <strain evidence="2 3">Walvis Bay</strain>
    </source>
</reference>
<feature type="compositionally biased region" description="Basic and acidic residues" evidence="1">
    <location>
        <begin position="68"/>
        <end position="101"/>
    </location>
</feature>
<keyword evidence="3" id="KW-1185">Reference proteome</keyword>
<feature type="region of interest" description="Disordered" evidence="1">
    <location>
        <begin position="1"/>
        <end position="101"/>
    </location>
</feature>
<dbReference type="HOGENOM" id="CLU_846562_0_0_7"/>
<proteinExistence type="predicted"/>
<sequence length="328" mass="35610">MSLDTQTLSPAEFDGTDSSPVIDPAGVTDGQDDGASPEGAQNTQGAHSAAESDGKDVQALNGEAARAAGDKATGDKAEAQAKARAEEQDKQDKLDRLDRLDRHPRFQELVREKNTLRDELKVLRDEHHKVVSYLNQQAQVGRGAGQGNRQAPDYAARYAEIDRRLEAGQISLAQARQAEREVRSHEERERAQVAEQEIAVKARVGELHQSFKSQNPDFAEIARSDDFKQAFKANPMHDTLSAYYATKYARAVAGTEQAVKQAVAKAIRETEERITKNNQAKRTAASLGAGPRGSGYDPDAMLQDTSRHGGRVAVGAARLRAMRAQAGG</sequence>
<dbReference type="KEGG" id="daf:Desaf_3491"/>
<feature type="region of interest" description="Disordered" evidence="1">
    <location>
        <begin position="274"/>
        <end position="295"/>
    </location>
</feature>
<dbReference type="Proteomes" id="UP000007844">
    <property type="component" value="Chromosome"/>
</dbReference>
<protein>
    <submittedName>
        <fullName evidence="2">Uncharacterized protein</fullName>
    </submittedName>
</protein>
<dbReference type="AlphaFoldDB" id="F3YXJ8"/>